<proteinExistence type="predicted"/>
<reference evidence="1 2" key="1">
    <citation type="submission" date="2018-05" db="EMBL/GenBank/DDBJ databases">
        <title>Rhodohalobacter halophilus gen. nov., sp. nov., a moderately halophilic member of the family Balneolaceae.</title>
        <authorList>
            <person name="Liu Z.-W."/>
        </authorList>
    </citation>
    <scope>NUCLEOTIDE SEQUENCE [LARGE SCALE GENOMIC DNA]</scope>
    <source>
        <strain evidence="1 2">8A47</strain>
    </source>
</reference>
<keyword evidence="2" id="KW-1185">Reference proteome</keyword>
<evidence type="ECO:0000313" key="2">
    <source>
        <dbReference type="Proteomes" id="UP000245533"/>
    </source>
</evidence>
<protein>
    <recommendedName>
        <fullName evidence="3">Sulfotransferase family protein</fullName>
    </recommendedName>
</protein>
<evidence type="ECO:0008006" key="3">
    <source>
        <dbReference type="Google" id="ProtNLM"/>
    </source>
</evidence>
<organism evidence="1 2">
    <name type="scientific">Rhodohalobacter mucosus</name>
    <dbReference type="NCBI Taxonomy" id="2079485"/>
    <lineage>
        <taxon>Bacteria</taxon>
        <taxon>Pseudomonadati</taxon>
        <taxon>Balneolota</taxon>
        <taxon>Balneolia</taxon>
        <taxon>Balneolales</taxon>
        <taxon>Balneolaceae</taxon>
        <taxon>Rhodohalobacter</taxon>
    </lineage>
</organism>
<dbReference type="Proteomes" id="UP000245533">
    <property type="component" value="Unassembled WGS sequence"/>
</dbReference>
<dbReference type="PANTHER" id="PTHR36978">
    <property type="entry name" value="P-LOOP CONTAINING NUCLEOTIDE TRIPHOSPHATE HYDROLASE"/>
    <property type="match status" value="1"/>
</dbReference>
<dbReference type="SUPFAM" id="SSF52540">
    <property type="entry name" value="P-loop containing nucleoside triphosphate hydrolases"/>
    <property type="match status" value="1"/>
</dbReference>
<dbReference type="InterPro" id="IPR027417">
    <property type="entry name" value="P-loop_NTPase"/>
</dbReference>
<accession>A0A316TWM4</accession>
<comment type="caution">
    <text evidence="1">The sequence shown here is derived from an EMBL/GenBank/DDBJ whole genome shotgun (WGS) entry which is preliminary data.</text>
</comment>
<dbReference type="InterPro" id="IPR040632">
    <property type="entry name" value="Sulfotransfer_4"/>
</dbReference>
<dbReference type="Gene3D" id="3.40.50.300">
    <property type="entry name" value="P-loop containing nucleotide triphosphate hydrolases"/>
    <property type="match status" value="1"/>
</dbReference>
<gene>
    <name evidence="1" type="ORF">DDZ15_01895</name>
</gene>
<evidence type="ECO:0000313" key="1">
    <source>
        <dbReference type="EMBL" id="PWN07789.1"/>
    </source>
</evidence>
<dbReference type="PANTHER" id="PTHR36978:SF4">
    <property type="entry name" value="P-LOOP CONTAINING NUCLEOSIDE TRIPHOSPHATE HYDROLASE PROTEIN"/>
    <property type="match status" value="1"/>
</dbReference>
<dbReference type="AlphaFoldDB" id="A0A316TWM4"/>
<dbReference type="EMBL" id="QGGB01000002">
    <property type="protein sequence ID" value="PWN07789.1"/>
    <property type="molecule type" value="Genomic_DNA"/>
</dbReference>
<sequence length="172" mass="20603">MKILGYNHKSYDLELLKKHYEGRTDEVLKYAEKYDGFEDWPWPLLYKELDSRFPGSKFILTTRITPQKWYGSLVKHSERTGPTEARKLVYGYTDPHHKKNEHIRFYNKHNAEVRAYFHGRDSDFIELCWERGDGWEKLCRFLDKQNPDTLFPHANKSPGRLSTIKKKIVSFF</sequence>
<dbReference type="Pfam" id="PF17784">
    <property type="entry name" value="Sulfotransfer_4"/>
    <property type="match status" value="2"/>
</dbReference>
<name>A0A316TWM4_9BACT</name>